<dbReference type="InterPro" id="IPR004341">
    <property type="entry name" value="CAT_RNA-bd_dom"/>
</dbReference>
<dbReference type="PANTHER" id="PTHR30185:SF15">
    <property type="entry name" value="CRYPTIC BETA-GLUCOSIDE BGL OPERON ANTITERMINATOR"/>
    <property type="match status" value="1"/>
</dbReference>
<dbReference type="AlphaFoldDB" id="A0A2A7AYG6"/>
<dbReference type="Gene3D" id="1.10.1790.10">
    <property type="entry name" value="PRD domain"/>
    <property type="match status" value="2"/>
</dbReference>
<sequence>MRVIKVLNNSLVLALNDEGQEIILMGKGIGFQKTIGYKLSPKEIDKVFVLKDRELSRRIIRLAAETDSIYFEMAKSVIDYAVENYHMKLMDHIYLALTDHLAFAAKRIRNGVILQNFYTLDMKKFNPREFQVGEYAVQLMSRKLKVEVPLDEAGNIAFHFINAQYDNPSNSQNLIIAHAVSAVLDIVKYTLGLTYNEDSLSYSRYVTHIRLFVQRLVSHNQLPEDTSPLLYDQIAPVCQKEFACVDKIQIYVSEQFQTQITNQERLYLALHIHRILEDQS</sequence>
<evidence type="ECO:0000256" key="1">
    <source>
        <dbReference type="ARBA" id="ARBA00022737"/>
    </source>
</evidence>
<dbReference type="InterPro" id="IPR050661">
    <property type="entry name" value="BglG_antiterminators"/>
</dbReference>
<comment type="caution">
    <text evidence="4">The sequence shown here is derived from an EMBL/GenBank/DDBJ whole genome shotgun (WGS) entry which is preliminary data.</text>
</comment>
<evidence type="ECO:0000313" key="4">
    <source>
        <dbReference type="EMBL" id="PDX84098.1"/>
    </source>
</evidence>
<evidence type="ECO:0000313" key="3">
    <source>
        <dbReference type="EMBL" id="MSC80839.1"/>
    </source>
</evidence>
<reference evidence="3 6" key="3">
    <citation type="journal article" date="2019" name="Nat. Med.">
        <title>A library of human gut bacterial isolates paired with longitudinal multiomics data enables mechanistic microbiome research.</title>
        <authorList>
            <person name="Poyet M."/>
            <person name="Groussin M."/>
            <person name="Gibbons S.M."/>
            <person name="Avila-Pacheco J."/>
            <person name="Jiang X."/>
            <person name="Kearney S.M."/>
            <person name="Perrotta A.R."/>
            <person name="Berdy B."/>
            <person name="Zhao S."/>
            <person name="Lieberman T.D."/>
            <person name="Swanson P.K."/>
            <person name="Smith M."/>
            <person name="Roesemann S."/>
            <person name="Alexander J.E."/>
            <person name="Rich S.A."/>
            <person name="Livny J."/>
            <person name="Vlamakis H."/>
            <person name="Clish C."/>
            <person name="Bullock K."/>
            <person name="Deik A."/>
            <person name="Scott J."/>
            <person name="Pierce K.A."/>
            <person name="Xavier R.J."/>
            <person name="Alm E.J."/>
        </authorList>
    </citation>
    <scope>NUCLEOTIDE SEQUENCE [LARGE SCALE GENOMIC DNA]</scope>
    <source>
        <strain evidence="3 6">BIOML-B9</strain>
    </source>
</reference>
<evidence type="ECO:0000259" key="2">
    <source>
        <dbReference type="PROSITE" id="PS51372"/>
    </source>
</evidence>
<dbReference type="Proteomes" id="UP000220480">
    <property type="component" value="Unassembled WGS sequence"/>
</dbReference>
<dbReference type="Proteomes" id="UP000477010">
    <property type="component" value="Unassembled WGS sequence"/>
</dbReference>
<dbReference type="SUPFAM" id="SSF50151">
    <property type="entry name" value="SacY-like RNA-binding domain"/>
    <property type="match status" value="1"/>
</dbReference>
<dbReference type="SMART" id="SM01061">
    <property type="entry name" value="CAT_RBD"/>
    <property type="match status" value="1"/>
</dbReference>
<feature type="domain" description="PRD" evidence="2">
    <location>
        <begin position="65"/>
        <end position="170"/>
    </location>
</feature>
<evidence type="ECO:0000313" key="6">
    <source>
        <dbReference type="Proteomes" id="UP000477010"/>
    </source>
</evidence>
<dbReference type="InterPro" id="IPR036634">
    <property type="entry name" value="PRD_sf"/>
</dbReference>
<dbReference type="InterPro" id="IPR011608">
    <property type="entry name" value="PRD"/>
</dbReference>
<accession>A0A2A7AYG6</accession>
<dbReference type="Gene3D" id="2.30.24.10">
    <property type="entry name" value="CAT RNA-binding domain"/>
    <property type="match status" value="1"/>
</dbReference>
<dbReference type="PROSITE" id="PS51372">
    <property type="entry name" value="PRD_2"/>
    <property type="match status" value="2"/>
</dbReference>
<gene>
    <name evidence="4" type="ORF">CGS59_06675</name>
    <name evidence="3" type="ORF">GKD85_08390</name>
</gene>
<proteinExistence type="predicted"/>
<evidence type="ECO:0000313" key="5">
    <source>
        <dbReference type="Proteomes" id="UP000220480"/>
    </source>
</evidence>
<dbReference type="InterPro" id="IPR036650">
    <property type="entry name" value="CAT_RNA-bd_dom_sf"/>
</dbReference>
<dbReference type="PANTHER" id="PTHR30185">
    <property type="entry name" value="CRYPTIC BETA-GLUCOSIDE BGL OPERON ANTITERMINATOR"/>
    <property type="match status" value="1"/>
</dbReference>
<keyword evidence="1" id="KW-0677">Repeat</keyword>
<protein>
    <submittedName>
        <fullName evidence="3">PRD domain-containing protein</fullName>
    </submittedName>
    <submittedName>
        <fullName evidence="4">Transcriptional regulator</fullName>
    </submittedName>
</protein>
<feature type="domain" description="PRD" evidence="2">
    <location>
        <begin position="171"/>
        <end position="280"/>
    </location>
</feature>
<dbReference type="Pfam" id="PF00874">
    <property type="entry name" value="PRD"/>
    <property type="match status" value="2"/>
</dbReference>
<reference evidence="4" key="2">
    <citation type="submission" date="2017-07" db="EMBL/GenBank/DDBJ databases">
        <authorList>
            <person name="Sun Z.S."/>
            <person name="Albrecht U."/>
            <person name="Echele G."/>
            <person name="Lee C.C."/>
        </authorList>
    </citation>
    <scope>NUCLEOTIDE SEQUENCE</scope>
    <source>
        <strain evidence="4">CNCM I 4644</strain>
    </source>
</reference>
<reference evidence="4 5" key="1">
    <citation type="journal article" date="2017" name="Front. Microbiol.">
        <title>New Insights into the Diversity of the Genus Faecalibacterium.</title>
        <authorList>
            <person name="Benevides L."/>
            <person name="Burman S."/>
            <person name="Martin R."/>
            <person name="Robert V."/>
            <person name="Thomas M."/>
            <person name="Miquel S."/>
            <person name="Chain F."/>
            <person name="Sokol H."/>
            <person name="Bermudez-Humaran L.G."/>
            <person name="Morrison M."/>
            <person name="Langella P."/>
            <person name="Azevedo V.A."/>
            <person name="Chatel J.M."/>
            <person name="Soares S."/>
        </authorList>
    </citation>
    <scope>NUCLEOTIDE SEQUENCE [LARGE SCALE GENOMIC DNA]</scope>
    <source>
        <strain evidence="4 5">CNCM I 4644</strain>
    </source>
</reference>
<dbReference type="GO" id="GO:0006355">
    <property type="term" value="P:regulation of DNA-templated transcription"/>
    <property type="evidence" value="ECO:0007669"/>
    <property type="project" value="InterPro"/>
</dbReference>
<dbReference type="EMBL" id="WKQE01000010">
    <property type="protein sequence ID" value="MSC80839.1"/>
    <property type="molecule type" value="Genomic_DNA"/>
</dbReference>
<dbReference type="Pfam" id="PF03123">
    <property type="entry name" value="CAT_RBD"/>
    <property type="match status" value="1"/>
</dbReference>
<dbReference type="EMBL" id="NMTZ01000018">
    <property type="protein sequence ID" value="PDX84098.1"/>
    <property type="molecule type" value="Genomic_DNA"/>
</dbReference>
<dbReference type="RefSeq" id="WP_097779359.1">
    <property type="nucleotide sequence ID" value="NZ_CP157369.1"/>
</dbReference>
<name>A0A2A7AYG6_9FIRM</name>
<organism evidence="4 5">
    <name type="scientific">Faecalibacterium prausnitzii</name>
    <dbReference type="NCBI Taxonomy" id="853"/>
    <lineage>
        <taxon>Bacteria</taxon>
        <taxon>Bacillati</taxon>
        <taxon>Bacillota</taxon>
        <taxon>Clostridia</taxon>
        <taxon>Eubacteriales</taxon>
        <taxon>Oscillospiraceae</taxon>
        <taxon>Faecalibacterium</taxon>
    </lineage>
</organism>
<dbReference type="GO" id="GO:0003723">
    <property type="term" value="F:RNA binding"/>
    <property type="evidence" value="ECO:0007669"/>
    <property type="project" value="InterPro"/>
</dbReference>
<dbReference type="SUPFAM" id="SSF63520">
    <property type="entry name" value="PTS-regulatory domain, PRD"/>
    <property type="match status" value="2"/>
</dbReference>